<dbReference type="GO" id="GO:0016491">
    <property type="term" value="F:oxidoreductase activity"/>
    <property type="evidence" value="ECO:0007669"/>
    <property type="project" value="UniProtKB-KW"/>
</dbReference>
<dbReference type="GO" id="GO:0071949">
    <property type="term" value="F:FAD binding"/>
    <property type="evidence" value="ECO:0007669"/>
    <property type="project" value="InterPro"/>
</dbReference>
<comment type="cofactor">
    <cofactor evidence="1">
        <name>FAD</name>
        <dbReference type="ChEBI" id="CHEBI:57692"/>
    </cofactor>
</comment>
<evidence type="ECO:0000256" key="5">
    <source>
        <dbReference type="ARBA" id="ARBA00023002"/>
    </source>
</evidence>
<dbReference type="Pfam" id="PF01565">
    <property type="entry name" value="FAD_binding_4"/>
    <property type="match status" value="1"/>
</dbReference>
<evidence type="ECO:0000256" key="3">
    <source>
        <dbReference type="ARBA" id="ARBA00022630"/>
    </source>
</evidence>
<dbReference type="PANTHER" id="PTHR42973">
    <property type="entry name" value="BINDING OXIDOREDUCTASE, PUTATIVE (AFU_ORTHOLOGUE AFUA_1G17690)-RELATED"/>
    <property type="match status" value="1"/>
</dbReference>
<dbReference type="EMBL" id="JAAAXW010000467">
    <property type="protein sequence ID" value="KAF9537075.1"/>
    <property type="molecule type" value="Genomic_DNA"/>
</dbReference>
<evidence type="ECO:0000256" key="1">
    <source>
        <dbReference type="ARBA" id="ARBA00001974"/>
    </source>
</evidence>
<evidence type="ECO:0000256" key="4">
    <source>
        <dbReference type="ARBA" id="ARBA00022827"/>
    </source>
</evidence>
<dbReference type="Gene3D" id="3.30.465.10">
    <property type="match status" value="1"/>
</dbReference>
<dbReference type="Proteomes" id="UP000723463">
    <property type="component" value="Unassembled WGS sequence"/>
</dbReference>
<comment type="caution">
    <text evidence="7">The sequence shown here is derived from an EMBL/GenBank/DDBJ whole genome shotgun (WGS) entry which is preliminary data.</text>
</comment>
<organism evidence="7 8">
    <name type="scientific">Mortierella hygrophila</name>
    <dbReference type="NCBI Taxonomy" id="979708"/>
    <lineage>
        <taxon>Eukaryota</taxon>
        <taxon>Fungi</taxon>
        <taxon>Fungi incertae sedis</taxon>
        <taxon>Mucoromycota</taxon>
        <taxon>Mortierellomycotina</taxon>
        <taxon>Mortierellomycetes</taxon>
        <taxon>Mortierellales</taxon>
        <taxon>Mortierellaceae</taxon>
        <taxon>Mortierella</taxon>
    </lineage>
</organism>
<protein>
    <recommendedName>
        <fullName evidence="6">FAD-binding PCMH-type domain-containing protein</fullName>
    </recommendedName>
</protein>
<keyword evidence="3" id="KW-0285">Flavoprotein</keyword>
<keyword evidence="4" id="KW-0274">FAD</keyword>
<dbReference type="InterPro" id="IPR036318">
    <property type="entry name" value="FAD-bd_PCMH-like_sf"/>
</dbReference>
<feature type="domain" description="FAD-binding PCMH-type" evidence="6">
    <location>
        <begin position="37"/>
        <end position="213"/>
    </location>
</feature>
<dbReference type="InterPro" id="IPR006094">
    <property type="entry name" value="Oxid_FAD_bind_N"/>
</dbReference>
<comment type="similarity">
    <text evidence="2">Belongs to the oxygen-dependent FAD-linked oxidoreductase family.</text>
</comment>
<dbReference type="InterPro" id="IPR016166">
    <property type="entry name" value="FAD-bd_PCMH"/>
</dbReference>
<evidence type="ECO:0000313" key="7">
    <source>
        <dbReference type="EMBL" id="KAF9537075.1"/>
    </source>
</evidence>
<dbReference type="SUPFAM" id="SSF56176">
    <property type="entry name" value="FAD-binding/transporter-associated domain-like"/>
    <property type="match status" value="1"/>
</dbReference>
<dbReference type="Gene3D" id="3.40.462.20">
    <property type="match status" value="1"/>
</dbReference>
<reference evidence="7" key="1">
    <citation type="journal article" date="2020" name="Fungal Divers.">
        <title>Resolving the Mortierellaceae phylogeny through synthesis of multi-gene phylogenetics and phylogenomics.</title>
        <authorList>
            <person name="Vandepol N."/>
            <person name="Liber J."/>
            <person name="Desiro A."/>
            <person name="Na H."/>
            <person name="Kennedy M."/>
            <person name="Barry K."/>
            <person name="Grigoriev I.V."/>
            <person name="Miller A.N."/>
            <person name="O'Donnell K."/>
            <person name="Stajich J.E."/>
            <person name="Bonito G."/>
        </authorList>
    </citation>
    <scope>NUCLEOTIDE SEQUENCE</scope>
    <source>
        <strain evidence="7">NRRL 2591</strain>
    </source>
</reference>
<dbReference type="InterPro" id="IPR016169">
    <property type="entry name" value="FAD-bd_PCMH_sub2"/>
</dbReference>
<name>A0A9P6EWT6_9FUNG</name>
<dbReference type="InterPro" id="IPR050416">
    <property type="entry name" value="FAD-linked_Oxidoreductase"/>
</dbReference>
<accession>A0A9P6EWT6</accession>
<proteinExistence type="inferred from homology"/>
<gene>
    <name evidence="7" type="ORF">EC957_008883</name>
</gene>
<dbReference type="AlphaFoldDB" id="A0A9P6EWT6"/>
<evidence type="ECO:0000259" key="6">
    <source>
        <dbReference type="PROSITE" id="PS51387"/>
    </source>
</evidence>
<dbReference type="PANTHER" id="PTHR42973:SF39">
    <property type="entry name" value="FAD-BINDING PCMH-TYPE DOMAIN-CONTAINING PROTEIN"/>
    <property type="match status" value="1"/>
</dbReference>
<keyword evidence="8" id="KW-1185">Reference proteome</keyword>
<sequence length="545" mass="60367">MVASAFEGFHGKVVQRGDETYEQCVYQYAWSSLINKGPIEPEAIIYAKDDNDVITAINYANNNNVAVAVRTGGHQYSGASSTSGRNIQLDLSSTFTDFHWDNADHSQATLGISTDLGRFQTELGKHGRFLPMGVCRQVHMGGHLQTGGYGQLIRSFGLLSDYVQKVRIITADGQARWVERGRAQDKDLLYAILGGSPGNFGVITTVTLKVLRDEDYPESRGFRALFLYSEATLKRLLDVMVDMDETPDTPGDYDYSLSMMTAVPAEGRPAVIVAFSHWANLEGRNQPYNPGFFEKILKAGGTPMPYLGTFLDGTTHTTMSELSSHFLLPVARVFPFPYRKHTNLSNSNAATLRESNWTQWVSARVEDLEKVPSNGCYIGAQFLYSGGTHSRFIRNAKDGVTSLSWRDSSFMTTLSVSFDNTESADAEKTAEAWVKTNDSEGVGHVGAKFCAQDRRILWGSYDLDLPAAREFYFDQEPEKYDRVSAIKKLYDPNHVFTANKFCVGPLPARILNPDSTPGGKYVFSEAMQSADRRANDVARLALALA</sequence>
<dbReference type="PROSITE" id="PS51387">
    <property type="entry name" value="FAD_PCMH"/>
    <property type="match status" value="1"/>
</dbReference>
<evidence type="ECO:0000256" key="2">
    <source>
        <dbReference type="ARBA" id="ARBA00005466"/>
    </source>
</evidence>
<evidence type="ECO:0000313" key="8">
    <source>
        <dbReference type="Proteomes" id="UP000723463"/>
    </source>
</evidence>
<keyword evidence="5" id="KW-0560">Oxidoreductase</keyword>